<organism evidence="2 3">
    <name type="scientific">Triticum urartu</name>
    <name type="common">Red wild einkorn</name>
    <name type="synonym">Crithodium urartu</name>
    <dbReference type="NCBI Taxonomy" id="4572"/>
    <lineage>
        <taxon>Eukaryota</taxon>
        <taxon>Viridiplantae</taxon>
        <taxon>Streptophyta</taxon>
        <taxon>Embryophyta</taxon>
        <taxon>Tracheophyta</taxon>
        <taxon>Spermatophyta</taxon>
        <taxon>Magnoliopsida</taxon>
        <taxon>Liliopsida</taxon>
        <taxon>Poales</taxon>
        <taxon>Poaceae</taxon>
        <taxon>BOP clade</taxon>
        <taxon>Pooideae</taxon>
        <taxon>Triticodae</taxon>
        <taxon>Triticeae</taxon>
        <taxon>Triticinae</taxon>
        <taxon>Triticum</taxon>
    </lineage>
</organism>
<sequence>MKTLSAAAPARRPNASPMIPAYEGGPLAQAVYRSMNSTETSERRATAAMRASAGTTPSTRIAAGIDMMPAPMMLVDRLNTAPETDAPPPCPPENSGSSGSSTPAA</sequence>
<feature type="region of interest" description="Disordered" evidence="1">
    <location>
        <begin position="77"/>
        <end position="105"/>
    </location>
</feature>
<reference evidence="2" key="3">
    <citation type="submission" date="2022-06" db="UniProtKB">
        <authorList>
            <consortium name="EnsemblPlants"/>
        </authorList>
    </citation>
    <scope>IDENTIFICATION</scope>
</reference>
<keyword evidence="3" id="KW-1185">Reference proteome</keyword>
<dbReference type="Gramene" id="TuG1812G0300003860.01.T01">
    <property type="protein sequence ID" value="TuG1812G0300003860.01.T01.cds330221"/>
    <property type="gene ID" value="TuG1812G0300003860.01"/>
</dbReference>
<dbReference type="AlphaFoldDB" id="A0A8R7TZD8"/>
<dbReference type="Proteomes" id="UP000015106">
    <property type="component" value="Chromosome 3"/>
</dbReference>
<dbReference type="EnsemblPlants" id="TuG1812G0300003860.01.T01">
    <property type="protein sequence ID" value="TuG1812G0300003860.01.T01.cds330221"/>
    <property type="gene ID" value="TuG1812G0300003860.01"/>
</dbReference>
<feature type="compositionally biased region" description="Low complexity" evidence="1">
    <location>
        <begin position="1"/>
        <end position="17"/>
    </location>
</feature>
<name>A0A8R7TZD8_TRIUA</name>
<reference evidence="2" key="2">
    <citation type="submission" date="2018-03" db="EMBL/GenBank/DDBJ databases">
        <title>The Triticum urartu genome reveals the dynamic nature of wheat genome evolution.</title>
        <authorList>
            <person name="Ling H."/>
            <person name="Ma B."/>
            <person name="Shi X."/>
            <person name="Liu H."/>
            <person name="Dong L."/>
            <person name="Sun H."/>
            <person name="Cao Y."/>
            <person name="Gao Q."/>
            <person name="Zheng S."/>
            <person name="Li Y."/>
            <person name="Yu Y."/>
            <person name="Du H."/>
            <person name="Qi M."/>
            <person name="Li Y."/>
            <person name="Yu H."/>
            <person name="Cui Y."/>
            <person name="Wang N."/>
            <person name="Chen C."/>
            <person name="Wu H."/>
            <person name="Zhao Y."/>
            <person name="Zhang J."/>
            <person name="Li Y."/>
            <person name="Zhou W."/>
            <person name="Zhang B."/>
            <person name="Hu W."/>
            <person name="Eijk M."/>
            <person name="Tang J."/>
            <person name="Witsenboer H."/>
            <person name="Zhao S."/>
            <person name="Li Z."/>
            <person name="Zhang A."/>
            <person name="Wang D."/>
            <person name="Liang C."/>
        </authorList>
    </citation>
    <scope>NUCLEOTIDE SEQUENCE [LARGE SCALE GENOMIC DNA]</scope>
    <source>
        <strain evidence="2">cv. G1812</strain>
    </source>
</reference>
<reference evidence="3" key="1">
    <citation type="journal article" date="2013" name="Nature">
        <title>Draft genome of the wheat A-genome progenitor Triticum urartu.</title>
        <authorList>
            <person name="Ling H.Q."/>
            <person name="Zhao S."/>
            <person name="Liu D."/>
            <person name="Wang J."/>
            <person name="Sun H."/>
            <person name="Zhang C."/>
            <person name="Fan H."/>
            <person name="Li D."/>
            <person name="Dong L."/>
            <person name="Tao Y."/>
            <person name="Gao C."/>
            <person name="Wu H."/>
            <person name="Li Y."/>
            <person name="Cui Y."/>
            <person name="Guo X."/>
            <person name="Zheng S."/>
            <person name="Wang B."/>
            <person name="Yu K."/>
            <person name="Liang Q."/>
            <person name="Yang W."/>
            <person name="Lou X."/>
            <person name="Chen J."/>
            <person name="Feng M."/>
            <person name="Jian J."/>
            <person name="Zhang X."/>
            <person name="Luo G."/>
            <person name="Jiang Y."/>
            <person name="Liu J."/>
            <person name="Wang Z."/>
            <person name="Sha Y."/>
            <person name="Zhang B."/>
            <person name="Wu H."/>
            <person name="Tang D."/>
            <person name="Shen Q."/>
            <person name="Xue P."/>
            <person name="Zou S."/>
            <person name="Wang X."/>
            <person name="Liu X."/>
            <person name="Wang F."/>
            <person name="Yang Y."/>
            <person name="An X."/>
            <person name="Dong Z."/>
            <person name="Zhang K."/>
            <person name="Zhang X."/>
            <person name="Luo M.C."/>
            <person name="Dvorak J."/>
            <person name="Tong Y."/>
            <person name="Wang J."/>
            <person name="Yang H."/>
            <person name="Li Z."/>
            <person name="Wang D."/>
            <person name="Zhang A."/>
            <person name="Wang J."/>
        </authorList>
    </citation>
    <scope>NUCLEOTIDE SEQUENCE</scope>
    <source>
        <strain evidence="3">cv. G1812</strain>
    </source>
</reference>
<evidence type="ECO:0000256" key="1">
    <source>
        <dbReference type="SAM" id="MobiDB-lite"/>
    </source>
</evidence>
<accession>A0A8R7TZD8</accession>
<proteinExistence type="predicted"/>
<evidence type="ECO:0000313" key="2">
    <source>
        <dbReference type="EnsemblPlants" id="TuG1812G0300003860.01.T01.cds330221"/>
    </source>
</evidence>
<feature type="compositionally biased region" description="Polar residues" evidence="1">
    <location>
        <begin position="94"/>
        <end position="105"/>
    </location>
</feature>
<evidence type="ECO:0000313" key="3">
    <source>
        <dbReference type="Proteomes" id="UP000015106"/>
    </source>
</evidence>
<feature type="region of interest" description="Disordered" evidence="1">
    <location>
        <begin position="1"/>
        <end position="21"/>
    </location>
</feature>
<protein>
    <submittedName>
        <fullName evidence="2">Uncharacterized protein</fullName>
    </submittedName>
</protein>